<dbReference type="Proteomes" id="UP000184731">
    <property type="component" value="Chromosome"/>
</dbReference>
<organism evidence="1 2">
    <name type="scientific">Silvanigrella aquatica</name>
    <dbReference type="NCBI Taxonomy" id="1915309"/>
    <lineage>
        <taxon>Bacteria</taxon>
        <taxon>Pseudomonadati</taxon>
        <taxon>Bdellovibrionota</taxon>
        <taxon>Oligoflexia</taxon>
        <taxon>Silvanigrellales</taxon>
        <taxon>Silvanigrellaceae</taxon>
        <taxon>Silvanigrella</taxon>
    </lineage>
</organism>
<gene>
    <name evidence="1" type="ORF">AXG55_11185</name>
</gene>
<name>A0A1L4D2L1_9BACT</name>
<evidence type="ECO:0000313" key="2">
    <source>
        <dbReference type="Proteomes" id="UP000184731"/>
    </source>
</evidence>
<reference evidence="1 2" key="1">
    <citation type="submission" date="2016-10" db="EMBL/GenBank/DDBJ databases">
        <title>Silvanigrella aquatica sp. nov., isolated from a freshwater lake located in the Black Forest, Germany, description of Silvanigrellaceae fam. nov., Silvanigrellales ord. nov., reclassification of the order Bdellovibrionales in the class Oligoflexia, reclassification of the families Bacteriovoracaceae and Halobacteriovoraceae in the new order Bacteriovoracales ord. nov., and reclassification of the family Pseudobacteriovoracaceae in the order Oligoflexiales.</title>
        <authorList>
            <person name="Hahn M.W."/>
            <person name="Schmidt J."/>
            <person name="Koll U."/>
            <person name="Rohde M."/>
            <person name="Verbag S."/>
            <person name="Pitt A."/>
            <person name="Nakai R."/>
            <person name="Naganuma T."/>
            <person name="Lang E."/>
        </authorList>
    </citation>
    <scope>NUCLEOTIDE SEQUENCE [LARGE SCALE GENOMIC DNA]</scope>
    <source>
        <strain evidence="1 2">MWH-Nonnen-W8red</strain>
    </source>
</reference>
<accession>A0A1L4D2L1</accession>
<dbReference type="KEGG" id="saqi:AXG55_11185"/>
<dbReference type="EMBL" id="CP017834">
    <property type="protein sequence ID" value="APJ04440.1"/>
    <property type="molecule type" value="Genomic_DNA"/>
</dbReference>
<sequence length="59" mass="6823">MEKDNFFLNFSMLSIQFSPRFKRSDSDSIIIVSQRQALHNFGTISNPIVKSKKTFKIPS</sequence>
<keyword evidence="2" id="KW-1185">Reference proteome</keyword>
<proteinExistence type="predicted"/>
<protein>
    <submittedName>
        <fullName evidence="1">Uncharacterized protein</fullName>
    </submittedName>
</protein>
<evidence type="ECO:0000313" key="1">
    <source>
        <dbReference type="EMBL" id="APJ04440.1"/>
    </source>
</evidence>
<dbReference type="AlphaFoldDB" id="A0A1L4D2L1"/>